<keyword evidence="2" id="KW-0285">Flavoprotein</keyword>
<evidence type="ECO:0000313" key="6">
    <source>
        <dbReference type="EMBL" id="GAA1505979.1"/>
    </source>
</evidence>
<dbReference type="EMBL" id="BAAAOR010000007">
    <property type="protein sequence ID" value="GAA1505979.1"/>
    <property type="molecule type" value="Genomic_DNA"/>
</dbReference>
<dbReference type="PANTHER" id="PTHR43557:SF2">
    <property type="entry name" value="RIESKE DOMAIN-CONTAINING PROTEIN-RELATED"/>
    <property type="match status" value="1"/>
</dbReference>
<dbReference type="SUPFAM" id="SSF51905">
    <property type="entry name" value="FAD/NAD(P)-binding domain"/>
    <property type="match status" value="2"/>
</dbReference>
<sequence>MRLLVLGASLGGLRTAQAVRRAGLDAEVTLVGAEAVLPYDRPPLSKDFLRGARQASDLALASQDELDELGVSLRLGRTATALDSVRQVVDLDDGSALEYDALVIATGSRPRTLPGGHVPTDLHTLRTIDDATALRDRLARSSSLAVIGGGFIGSEIASTARGLDIDVTIVEPAGTLMLRALGETIGQHMTHLHLRENVDIKAGVSVERVTDTGGRQLIELSDGATILADTTVVGIGAIPNIDWLQGSGLTLSDGVLCGPDLRAVGTTNVFGIGDVARWLHPRYDRYIRVEHWTSVAEQARVVAANLAGQPTVADALPYVWSDQLGSRLQIAGVVPVDPMVEYAVGQPGTDRFVALLSDASGPQAVVGRGAVRDFLAHRAELG</sequence>
<reference evidence="6 7" key="1">
    <citation type="journal article" date="2019" name="Int. J. Syst. Evol. Microbiol.">
        <title>The Global Catalogue of Microorganisms (GCM) 10K type strain sequencing project: providing services to taxonomists for standard genome sequencing and annotation.</title>
        <authorList>
            <consortium name="The Broad Institute Genomics Platform"/>
            <consortium name="The Broad Institute Genome Sequencing Center for Infectious Disease"/>
            <person name="Wu L."/>
            <person name="Ma J."/>
        </authorList>
    </citation>
    <scope>NUCLEOTIDE SEQUENCE [LARGE SCALE GENOMIC DNA]</scope>
    <source>
        <strain evidence="6 7">JCM 14942</strain>
    </source>
</reference>
<dbReference type="InterPro" id="IPR036188">
    <property type="entry name" value="FAD/NAD-bd_sf"/>
</dbReference>
<keyword evidence="4" id="KW-0560">Oxidoreductase</keyword>
<evidence type="ECO:0000256" key="3">
    <source>
        <dbReference type="ARBA" id="ARBA00022827"/>
    </source>
</evidence>
<dbReference type="InterPro" id="IPR016156">
    <property type="entry name" value="FAD/NAD-linked_Rdtase_dimer_sf"/>
</dbReference>
<keyword evidence="7" id="KW-1185">Reference proteome</keyword>
<evidence type="ECO:0000256" key="4">
    <source>
        <dbReference type="ARBA" id="ARBA00023002"/>
    </source>
</evidence>
<dbReference type="SUPFAM" id="SSF55424">
    <property type="entry name" value="FAD/NAD-linked reductases, dimerisation (C-terminal) domain"/>
    <property type="match status" value="1"/>
</dbReference>
<gene>
    <name evidence="6" type="ORF">GCM10009788_07120</name>
</gene>
<evidence type="ECO:0000259" key="5">
    <source>
        <dbReference type="Pfam" id="PF07992"/>
    </source>
</evidence>
<dbReference type="Pfam" id="PF07992">
    <property type="entry name" value="Pyr_redox_2"/>
    <property type="match status" value="1"/>
</dbReference>
<dbReference type="PRINTS" id="PR00368">
    <property type="entry name" value="FADPNR"/>
</dbReference>
<dbReference type="Gene3D" id="3.30.390.30">
    <property type="match status" value="1"/>
</dbReference>
<dbReference type="Proteomes" id="UP001500842">
    <property type="component" value="Unassembled WGS sequence"/>
</dbReference>
<comment type="caution">
    <text evidence="6">The sequence shown here is derived from an EMBL/GenBank/DDBJ whole genome shotgun (WGS) entry which is preliminary data.</text>
</comment>
<dbReference type="PANTHER" id="PTHR43557">
    <property type="entry name" value="APOPTOSIS-INDUCING FACTOR 1"/>
    <property type="match status" value="1"/>
</dbReference>
<evidence type="ECO:0000256" key="1">
    <source>
        <dbReference type="ARBA" id="ARBA00001974"/>
    </source>
</evidence>
<feature type="domain" description="FAD/NAD(P)-binding" evidence="5">
    <location>
        <begin position="2"/>
        <end position="286"/>
    </location>
</feature>
<organism evidence="6 7">
    <name type="scientific">Nocardioides humi</name>
    <dbReference type="NCBI Taxonomy" id="449461"/>
    <lineage>
        <taxon>Bacteria</taxon>
        <taxon>Bacillati</taxon>
        <taxon>Actinomycetota</taxon>
        <taxon>Actinomycetes</taxon>
        <taxon>Propionibacteriales</taxon>
        <taxon>Nocardioidaceae</taxon>
        <taxon>Nocardioides</taxon>
    </lineage>
</organism>
<protein>
    <submittedName>
        <fullName evidence="6">FAD-dependent oxidoreductase</fullName>
    </submittedName>
</protein>
<dbReference type="PRINTS" id="PR00411">
    <property type="entry name" value="PNDRDTASEI"/>
</dbReference>
<dbReference type="Gene3D" id="3.50.50.60">
    <property type="entry name" value="FAD/NAD(P)-binding domain"/>
    <property type="match status" value="2"/>
</dbReference>
<name>A0ABN1ZWB6_9ACTN</name>
<evidence type="ECO:0000256" key="2">
    <source>
        <dbReference type="ARBA" id="ARBA00022630"/>
    </source>
</evidence>
<evidence type="ECO:0000313" key="7">
    <source>
        <dbReference type="Proteomes" id="UP001500842"/>
    </source>
</evidence>
<comment type="cofactor">
    <cofactor evidence="1">
        <name>FAD</name>
        <dbReference type="ChEBI" id="CHEBI:57692"/>
    </cofactor>
</comment>
<dbReference type="InterPro" id="IPR050446">
    <property type="entry name" value="FAD-oxidoreductase/Apoptosis"/>
</dbReference>
<dbReference type="RefSeq" id="WP_344111135.1">
    <property type="nucleotide sequence ID" value="NZ_BAAAOR010000007.1"/>
</dbReference>
<proteinExistence type="predicted"/>
<accession>A0ABN1ZWB6</accession>
<dbReference type="InterPro" id="IPR023753">
    <property type="entry name" value="FAD/NAD-binding_dom"/>
</dbReference>
<keyword evidence="3" id="KW-0274">FAD</keyword>